<dbReference type="EMBL" id="GBRH01224998">
    <property type="protein sequence ID" value="JAD72897.1"/>
    <property type="molecule type" value="Transcribed_RNA"/>
</dbReference>
<protein>
    <submittedName>
        <fullName evidence="1">Uncharacterized protein</fullName>
    </submittedName>
</protein>
<evidence type="ECO:0000313" key="1">
    <source>
        <dbReference type="EMBL" id="JAD72897.1"/>
    </source>
</evidence>
<sequence length="53" mass="6051">MNKITRPLLISENSRNKGWAICLPICIEHGKYLKGLKHCIENTDLASYLHSVQ</sequence>
<reference evidence="1" key="1">
    <citation type="submission" date="2014-09" db="EMBL/GenBank/DDBJ databases">
        <authorList>
            <person name="Magalhaes I.L.F."/>
            <person name="Oliveira U."/>
            <person name="Santos F.R."/>
            <person name="Vidigal T.H.D.A."/>
            <person name="Brescovit A.D."/>
            <person name="Santos A.J."/>
        </authorList>
    </citation>
    <scope>NUCLEOTIDE SEQUENCE</scope>
    <source>
        <tissue evidence="1">Shoot tissue taken approximately 20 cm above the soil surface</tissue>
    </source>
</reference>
<name>A0A0A9CN02_ARUDO</name>
<organism evidence="1">
    <name type="scientific">Arundo donax</name>
    <name type="common">Giant reed</name>
    <name type="synonym">Donax arundinaceus</name>
    <dbReference type="NCBI Taxonomy" id="35708"/>
    <lineage>
        <taxon>Eukaryota</taxon>
        <taxon>Viridiplantae</taxon>
        <taxon>Streptophyta</taxon>
        <taxon>Embryophyta</taxon>
        <taxon>Tracheophyta</taxon>
        <taxon>Spermatophyta</taxon>
        <taxon>Magnoliopsida</taxon>
        <taxon>Liliopsida</taxon>
        <taxon>Poales</taxon>
        <taxon>Poaceae</taxon>
        <taxon>PACMAD clade</taxon>
        <taxon>Arundinoideae</taxon>
        <taxon>Arundineae</taxon>
        <taxon>Arundo</taxon>
    </lineage>
</organism>
<dbReference type="AlphaFoldDB" id="A0A0A9CN02"/>
<proteinExistence type="predicted"/>
<reference evidence="1" key="2">
    <citation type="journal article" date="2015" name="Data Brief">
        <title>Shoot transcriptome of the giant reed, Arundo donax.</title>
        <authorList>
            <person name="Barrero R.A."/>
            <person name="Guerrero F.D."/>
            <person name="Moolhuijzen P."/>
            <person name="Goolsby J.A."/>
            <person name="Tidwell J."/>
            <person name="Bellgard S.E."/>
            <person name="Bellgard M.I."/>
        </authorList>
    </citation>
    <scope>NUCLEOTIDE SEQUENCE</scope>
    <source>
        <tissue evidence="1">Shoot tissue taken approximately 20 cm above the soil surface</tissue>
    </source>
</reference>
<accession>A0A0A9CN02</accession>